<comment type="similarity">
    <text evidence="7">Belongs to the eukaryotic NMN adenylyltransferase family.</text>
</comment>
<dbReference type="Pfam" id="PF01467">
    <property type="entry name" value="CTP_transf_like"/>
    <property type="match status" value="1"/>
</dbReference>
<keyword evidence="3 7" id="KW-0548">Nucleotidyltransferase</keyword>
<dbReference type="GO" id="GO:0009435">
    <property type="term" value="P:NAD+ biosynthetic process"/>
    <property type="evidence" value="ECO:0007669"/>
    <property type="project" value="InterPro"/>
</dbReference>
<protein>
    <recommendedName>
        <fullName evidence="7">Nicotinamide-nucleotide adenylyltransferase</fullName>
        <ecNumber evidence="7">2.7.7.1</ecNumber>
        <ecNumber evidence="7">2.7.7.18</ecNumber>
    </recommendedName>
</protein>
<comment type="caution">
    <text evidence="9">The sequence shown here is derived from an EMBL/GenBank/DDBJ whole genome shotgun (WGS) entry which is preliminary data.</text>
</comment>
<evidence type="ECO:0000256" key="7">
    <source>
        <dbReference type="RuleBase" id="RU362021"/>
    </source>
</evidence>
<dbReference type="GO" id="GO:0000309">
    <property type="term" value="F:nicotinamide-nucleotide adenylyltransferase activity"/>
    <property type="evidence" value="ECO:0007669"/>
    <property type="project" value="UniProtKB-EC"/>
</dbReference>
<evidence type="ECO:0000313" key="10">
    <source>
        <dbReference type="Proteomes" id="UP001157974"/>
    </source>
</evidence>
<feature type="domain" description="Cytidyltransferase-like" evidence="8">
    <location>
        <begin position="27"/>
        <end position="204"/>
    </location>
</feature>
<evidence type="ECO:0000256" key="1">
    <source>
        <dbReference type="ARBA" id="ARBA00022642"/>
    </source>
</evidence>
<organism evidence="9 10">
    <name type="scientific">Rhodosorus marinus</name>
    <dbReference type="NCBI Taxonomy" id="101924"/>
    <lineage>
        <taxon>Eukaryota</taxon>
        <taxon>Rhodophyta</taxon>
        <taxon>Stylonematophyceae</taxon>
        <taxon>Stylonematales</taxon>
        <taxon>Stylonemataceae</taxon>
        <taxon>Rhodosorus</taxon>
    </lineage>
</organism>
<dbReference type="NCBIfam" id="TIGR00482">
    <property type="entry name" value="nicotinate (nicotinamide) nucleotide adenylyltransferase"/>
    <property type="match status" value="1"/>
</dbReference>
<evidence type="ECO:0000256" key="3">
    <source>
        <dbReference type="ARBA" id="ARBA00022695"/>
    </source>
</evidence>
<evidence type="ECO:0000259" key="8">
    <source>
        <dbReference type="Pfam" id="PF01467"/>
    </source>
</evidence>
<keyword evidence="10" id="KW-1185">Reference proteome</keyword>
<comment type="catalytic activity">
    <reaction evidence="7">
        <text>beta-nicotinamide D-ribonucleotide + ATP + H(+) = diphosphate + NAD(+)</text>
        <dbReference type="Rhea" id="RHEA:21360"/>
        <dbReference type="ChEBI" id="CHEBI:14649"/>
        <dbReference type="ChEBI" id="CHEBI:15378"/>
        <dbReference type="ChEBI" id="CHEBI:30616"/>
        <dbReference type="ChEBI" id="CHEBI:33019"/>
        <dbReference type="ChEBI" id="CHEBI:57540"/>
        <dbReference type="EC" id="2.7.7.1"/>
    </reaction>
</comment>
<evidence type="ECO:0000256" key="5">
    <source>
        <dbReference type="ARBA" id="ARBA00022840"/>
    </source>
</evidence>
<dbReference type="AlphaFoldDB" id="A0AAV8URE5"/>
<dbReference type="EC" id="2.7.7.18" evidence="7"/>
<evidence type="ECO:0000256" key="4">
    <source>
        <dbReference type="ARBA" id="ARBA00022741"/>
    </source>
</evidence>
<gene>
    <name evidence="9" type="ORF">NDN08_000566</name>
</gene>
<proteinExistence type="inferred from homology"/>
<dbReference type="InterPro" id="IPR004821">
    <property type="entry name" value="Cyt_trans-like"/>
</dbReference>
<dbReference type="InterPro" id="IPR014729">
    <property type="entry name" value="Rossmann-like_a/b/a_fold"/>
</dbReference>
<name>A0AAV8URE5_9RHOD</name>
<dbReference type="Proteomes" id="UP001157974">
    <property type="component" value="Unassembled WGS sequence"/>
</dbReference>
<dbReference type="GO" id="GO:0004515">
    <property type="term" value="F:nicotinate-nucleotide adenylyltransferase activity"/>
    <property type="evidence" value="ECO:0007669"/>
    <property type="project" value="UniProtKB-EC"/>
</dbReference>
<evidence type="ECO:0000256" key="2">
    <source>
        <dbReference type="ARBA" id="ARBA00022679"/>
    </source>
</evidence>
<reference evidence="9 10" key="1">
    <citation type="journal article" date="2023" name="Nat. Commun.">
        <title>Origin of minicircular mitochondrial genomes in red algae.</title>
        <authorList>
            <person name="Lee Y."/>
            <person name="Cho C.H."/>
            <person name="Lee Y.M."/>
            <person name="Park S.I."/>
            <person name="Yang J.H."/>
            <person name="West J.A."/>
            <person name="Bhattacharya D."/>
            <person name="Yoon H.S."/>
        </authorList>
    </citation>
    <scope>NUCLEOTIDE SEQUENCE [LARGE SCALE GENOMIC DNA]</scope>
    <source>
        <strain evidence="9 10">CCMP1338</strain>
        <tissue evidence="9">Whole cell</tissue>
    </source>
</reference>
<comment type="catalytic activity">
    <reaction evidence="7">
        <text>nicotinate beta-D-ribonucleotide + ATP + H(+) = deamido-NAD(+) + diphosphate</text>
        <dbReference type="Rhea" id="RHEA:22860"/>
        <dbReference type="ChEBI" id="CHEBI:15378"/>
        <dbReference type="ChEBI" id="CHEBI:30616"/>
        <dbReference type="ChEBI" id="CHEBI:33019"/>
        <dbReference type="ChEBI" id="CHEBI:57502"/>
        <dbReference type="ChEBI" id="CHEBI:58437"/>
        <dbReference type="EC" id="2.7.7.18"/>
    </reaction>
</comment>
<dbReference type="Gene3D" id="3.40.50.620">
    <property type="entry name" value="HUPs"/>
    <property type="match status" value="1"/>
</dbReference>
<dbReference type="PANTHER" id="PTHR12039">
    <property type="entry name" value="NICOTINAMIDE MONONUCLEOTIDE ADENYLYLTRANSFERASE"/>
    <property type="match status" value="1"/>
</dbReference>
<evidence type="ECO:0000313" key="9">
    <source>
        <dbReference type="EMBL" id="KAJ8904036.1"/>
    </source>
</evidence>
<dbReference type="SUPFAM" id="SSF52374">
    <property type="entry name" value="Nucleotidylyl transferase"/>
    <property type="match status" value="1"/>
</dbReference>
<dbReference type="InterPro" id="IPR051182">
    <property type="entry name" value="Euk_NMN_adenylyltrnsfrase"/>
</dbReference>
<comment type="pathway">
    <text evidence="7">Cofactor biosynthesis; NAD(+) biosynthesis; NAD(+) from nicotinamide D-ribonucleotide: step 1/1.</text>
</comment>
<evidence type="ECO:0000256" key="6">
    <source>
        <dbReference type="ARBA" id="ARBA00023027"/>
    </source>
</evidence>
<keyword evidence="1 7" id="KW-0662">Pyridine nucleotide biosynthesis</keyword>
<keyword evidence="6 7" id="KW-0520">NAD</keyword>
<keyword evidence="2 7" id="KW-0808">Transferase</keyword>
<dbReference type="GO" id="GO:0005524">
    <property type="term" value="F:ATP binding"/>
    <property type="evidence" value="ECO:0007669"/>
    <property type="project" value="UniProtKB-KW"/>
</dbReference>
<dbReference type="EMBL" id="JAMWBK010000006">
    <property type="protein sequence ID" value="KAJ8904036.1"/>
    <property type="molecule type" value="Genomic_DNA"/>
</dbReference>
<accession>A0AAV8URE5</accession>
<keyword evidence="5 7" id="KW-0067">ATP-binding</keyword>
<keyword evidence="4 7" id="KW-0547">Nucleotide-binding</keyword>
<dbReference type="PANTHER" id="PTHR12039:SF0">
    <property type="entry name" value="NICOTINAMIDE-NUCLEOTIDE ADENYLYLTRANSFERASE"/>
    <property type="match status" value="1"/>
</dbReference>
<dbReference type="InterPro" id="IPR005248">
    <property type="entry name" value="NadD/NMNAT"/>
</dbReference>
<dbReference type="EC" id="2.7.7.1" evidence="7"/>
<sequence length="249" mass="28194">MMSMLQRGKLSQIPEDSDSEVVVLVECGSFNPVTVFHLLLLELARDVIEREEGMIVLGGLLSPVGDAYGKPGLASSEDRLKMCELAAQSSSWIDVCSVECDSEVFLPTWKVLVMIREDLCAYTNRAVHVKLVCGEDLVHSMPKWAPENVENLFQQASLLVMPRSGAKSNENLLDADVYQRRPEKFKLLGNSLAFNVSSSEIRKRVSEDRSIKYLTCDPVIQYIEERRLYRESEKPEISENSYWFKHSGQ</sequence>